<feature type="domain" description="LysM" evidence="3">
    <location>
        <begin position="227"/>
        <end position="272"/>
    </location>
</feature>
<gene>
    <name evidence="4" type="ORF">N784_11680</name>
</gene>
<dbReference type="SUPFAM" id="SSF54106">
    <property type="entry name" value="LysM domain"/>
    <property type="match status" value="1"/>
</dbReference>
<dbReference type="eggNOG" id="COG0739">
    <property type="taxonomic scope" value="Bacteria"/>
</dbReference>
<dbReference type="InterPro" id="IPR011055">
    <property type="entry name" value="Dup_hybrid_motif"/>
</dbReference>
<dbReference type="EMBL" id="AVPG01000030">
    <property type="protein sequence ID" value="KGX84830.1"/>
    <property type="molecule type" value="Genomic_DNA"/>
</dbReference>
<dbReference type="CDD" id="cd12797">
    <property type="entry name" value="M23_peptidase"/>
    <property type="match status" value="1"/>
</dbReference>
<dbReference type="AlphaFoldDB" id="A0A0A5G180"/>
<evidence type="ECO:0000313" key="5">
    <source>
        <dbReference type="Proteomes" id="UP000030401"/>
    </source>
</evidence>
<dbReference type="STRING" id="1385512.N784_11680"/>
<dbReference type="SMART" id="SM01208">
    <property type="entry name" value="G5"/>
    <property type="match status" value="1"/>
</dbReference>
<dbReference type="InterPro" id="IPR036779">
    <property type="entry name" value="LysM_dom_sf"/>
</dbReference>
<organism evidence="4 5">
    <name type="scientific">Pontibacillus litoralis JSM 072002</name>
    <dbReference type="NCBI Taxonomy" id="1385512"/>
    <lineage>
        <taxon>Bacteria</taxon>
        <taxon>Bacillati</taxon>
        <taxon>Bacillota</taxon>
        <taxon>Bacilli</taxon>
        <taxon>Bacillales</taxon>
        <taxon>Bacillaceae</taxon>
        <taxon>Pontibacillus</taxon>
    </lineage>
</organism>
<dbReference type="InterPro" id="IPR018392">
    <property type="entry name" value="LysM"/>
</dbReference>
<accession>A0A0A5G180</accession>
<evidence type="ECO:0000259" key="3">
    <source>
        <dbReference type="PROSITE" id="PS51782"/>
    </source>
</evidence>
<dbReference type="Pfam" id="PF01551">
    <property type="entry name" value="Peptidase_M23"/>
    <property type="match status" value="1"/>
</dbReference>
<evidence type="ECO:0000313" key="4">
    <source>
        <dbReference type="EMBL" id="KGX84830.1"/>
    </source>
</evidence>
<proteinExistence type="predicted"/>
<evidence type="ECO:0000259" key="2">
    <source>
        <dbReference type="PROSITE" id="PS51109"/>
    </source>
</evidence>
<dbReference type="GO" id="GO:0004222">
    <property type="term" value="F:metalloendopeptidase activity"/>
    <property type="evidence" value="ECO:0007669"/>
    <property type="project" value="TreeGrafter"/>
</dbReference>
<comment type="caution">
    <text evidence="4">The sequence shown here is derived from an EMBL/GenBank/DDBJ whole genome shotgun (WGS) entry which is preliminary data.</text>
</comment>
<dbReference type="SMART" id="SM00257">
    <property type="entry name" value="LysM"/>
    <property type="match status" value="1"/>
</dbReference>
<dbReference type="PROSITE" id="PS51782">
    <property type="entry name" value="LYSM"/>
    <property type="match status" value="1"/>
</dbReference>
<dbReference type="InterPro" id="IPR011098">
    <property type="entry name" value="G5_dom"/>
</dbReference>
<keyword evidence="5" id="KW-1185">Reference proteome</keyword>
<dbReference type="PANTHER" id="PTHR21666:SF270">
    <property type="entry name" value="MUREIN HYDROLASE ACTIVATOR ENVC"/>
    <property type="match status" value="1"/>
</dbReference>
<dbReference type="PANTHER" id="PTHR21666">
    <property type="entry name" value="PEPTIDASE-RELATED"/>
    <property type="match status" value="1"/>
</dbReference>
<dbReference type="Gene3D" id="3.10.350.10">
    <property type="entry name" value="LysM domain"/>
    <property type="match status" value="1"/>
</dbReference>
<dbReference type="Pfam" id="PF07501">
    <property type="entry name" value="G5"/>
    <property type="match status" value="1"/>
</dbReference>
<reference evidence="4 5" key="1">
    <citation type="submission" date="2013-08" db="EMBL/GenBank/DDBJ databases">
        <authorList>
            <person name="Huang J."/>
            <person name="Wang G."/>
        </authorList>
    </citation>
    <scope>NUCLEOTIDE SEQUENCE [LARGE SCALE GENOMIC DNA]</scope>
    <source>
        <strain evidence="4 5">JSM 072002</strain>
    </source>
</reference>
<keyword evidence="1" id="KW-0732">Signal</keyword>
<dbReference type="InterPro" id="IPR016047">
    <property type="entry name" value="M23ase_b-sheet_dom"/>
</dbReference>
<sequence>MWMKKENNPNTFVDTAKRKYTSFGTKVVLTTCLGLGITAGTVQADEDEQQIPTVYHVYVDGEHIGTVENKNIVDEAIQQQINKVEQKHKGMELVVGEEVSYVPEKMYRASFDNKDVLKDIKEEINIQADATAVVVDGEVVGYAQSKEVAEAAVTKLKAKYLPKKAAAKLKEDSNYFDTKDVELEDSTIKDVKLSAKVSYSDEEVKPSNVLTADELVQVMEKGTLEEKKHTVKDGEVLGEIASQYNLSTQELLDLNKGLDEGSVLDIGQEINVTEYNSFLDVVVTEEKKEESTIEYETEVKKSEKLYKGDEEVRQEGKDGKKETEYQITKKNGNVINEEVLHEEVTEKPQKEIIVKGTKVVPSRGTGSLNWPAAGGTITSKQGQRWGAYHKGIDIAGVSNRTISAADNGTVVSAGYDGGYGNKVVINHNNGLKTVYAHMSSIKVNAGQTVEKGQPIGIMGSTGDSTGVHLHFEVYKNGSLQNPLNYVR</sequence>
<dbReference type="Gene3D" id="2.20.230.10">
    <property type="entry name" value="Resuscitation-promoting factor rpfb"/>
    <property type="match status" value="1"/>
</dbReference>
<dbReference type="PROSITE" id="PS51109">
    <property type="entry name" value="G5"/>
    <property type="match status" value="1"/>
</dbReference>
<evidence type="ECO:0000256" key="1">
    <source>
        <dbReference type="ARBA" id="ARBA00022729"/>
    </source>
</evidence>
<name>A0A0A5G180_9BACI</name>
<feature type="domain" description="G5" evidence="2">
    <location>
        <begin position="279"/>
        <end position="359"/>
    </location>
</feature>
<dbReference type="Gene3D" id="2.70.70.10">
    <property type="entry name" value="Glucose Permease (Domain IIA)"/>
    <property type="match status" value="1"/>
</dbReference>
<dbReference type="SUPFAM" id="SSF51261">
    <property type="entry name" value="Duplicated hybrid motif"/>
    <property type="match status" value="1"/>
</dbReference>
<dbReference type="Pfam" id="PF01476">
    <property type="entry name" value="LysM"/>
    <property type="match status" value="1"/>
</dbReference>
<protein>
    <recommendedName>
        <fullName evidence="6">Peptidase M23</fullName>
    </recommendedName>
</protein>
<evidence type="ECO:0008006" key="6">
    <source>
        <dbReference type="Google" id="ProtNLM"/>
    </source>
</evidence>
<dbReference type="Proteomes" id="UP000030401">
    <property type="component" value="Unassembled WGS sequence"/>
</dbReference>
<dbReference type="InterPro" id="IPR050570">
    <property type="entry name" value="Cell_wall_metabolism_enzyme"/>
</dbReference>